<feature type="region of interest" description="Disordered" evidence="1">
    <location>
        <begin position="67"/>
        <end position="95"/>
    </location>
</feature>
<accession>A0A914EFT8</accession>
<evidence type="ECO:0000313" key="2">
    <source>
        <dbReference type="Proteomes" id="UP000887540"/>
    </source>
</evidence>
<dbReference type="WBParaSite" id="ACRNAN_scaffold7548.g15363.t1">
    <property type="protein sequence ID" value="ACRNAN_scaffold7548.g15363.t1"/>
    <property type="gene ID" value="ACRNAN_scaffold7548.g15363"/>
</dbReference>
<evidence type="ECO:0000313" key="3">
    <source>
        <dbReference type="WBParaSite" id="ACRNAN_scaffold7548.g15363.t1"/>
    </source>
</evidence>
<protein>
    <submittedName>
        <fullName evidence="3">Secreted protein</fullName>
    </submittedName>
</protein>
<sequence length="95" mass="10899">MGIYEASLFLSGVSFGFLLRCLLSRREHREHQHFFLSVHAELLMEQAMQRYLIHFILDGIAIGRFHQPPSGQRVPQNGRFHQPPPDVDEDGDSIG</sequence>
<keyword evidence="2" id="KW-1185">Reference proteome</keyword>
<proteinExistence type="predicted"/>
<reference evidence="3" key="1">
    <citation type="submission" date="2022-11" db="UniProtKB">
        <authorList>
            <consortium name="WormBaseParasite"/>
        </authorList>
    </citation>
    <scope>IDENTIFICATION</scope>
</reference>
<dbReference type="Proteomes" id="UP000887540">
    <property type="component" value="Unplaced"/>
</dbReference>
<evidence type="ECO:0000256" key="1">
    <source>
        <dbReference type="SAM" id="MobiDB-lite"/>
    </source>
</evidence>
<feature type="compositionally biased region" description="Acidic residues" evidence="1">
    <location>
        <begin position="86"/>
        <end position="95"/>
    </location>
</feature>
<organism evidence="2 3">
    <name type="scientific">Acrobeloides nanus</name>
    <dbReference type="NCBI Taxonomy" id="290746"/>
    <lineage>
        <taxon>Eukaryota</taxon>
        <taxon>Metazoa</taxon>
        <taxon>Ecdysozoa</taxon>
        <taxon>Nematoda</taxon>
        <taxon>Chromadorea</taxon>
        <taxon>Rhabditida</taxon>
        <taxon>Tylenchina</taxon>
        <taxon>Cephalobomorpha</taxon>
        <taxon>Cephaloboidea</taxon>
        <taxon>Cephalobidae</taxon>
        <taxon>Acrobeloides</taxon>
    </lineage>
</organism>
<name>A0A914EFT8_9BILA</name>
<dbReference type="AlphaFoldDB" id="A0A914EFT8"/>